<evidence type="ECO:0000256" key="1">
    <source>
        <dbReference type="SAM" id="Phobius"/>
    </source>
</evidence>
<feature type="transmembrane region" description="Helical" evidence="1">
    <location>
        <begin position="37"/>
        <end position="62"/>
    </location>
</feature>
<dbReference type="AlphaFoldDB" id="A0A964BNA3"/>
<dbReference type="RefSeq" id="WP_229639606.1">
    <property type="nucleotide sequence ID" value="NZ_JADWDC010000010.1"/>
</dbReference>
<gene>
    <name evidence="2" type="ORF">I4641_06205</name>
</gene>
<keyword evidence="1" id="KW-1133">Transmembrane helix</keyword>
<keyword evidence="1" id="KW-0812">Transmembrane</keyword>
<evidence type="ECO:0000313" key="3">
    <source>
        <dbReference type="Proteomes" id="UP000729733"/>
    </source>
</evidence>
<comment type="caution">
    <text evidence="2">The sequence shown here is derived from an EMBL/GenBank/DDBJ whole genome shotgun (WGS) entry which is preliminary data.</text>
</comment>
<dbReference type="Proteomes" id="UP000729733">
    <property type="component" value="Unassembled WGS sequence"/>
</dbReference>
<dbReference type="PANTHER" id="PTHR34548:SF2">
    <property type="entry name" value="PROTEIN TIC 21, CHLOROPLASTIC"/>
    <property type="match status" value="1"/>
</dbReference>
<protein>
    <submittedName>
        <fullName evidence="2">DUF3611 family protein</fullName>
    </submittedName>
</protein>
<keyword evidence="1" id="KW-0472">Membrane</keyword>
<dbReference type="Pfam" id="PF12263">
    <property type="entry name" value="DUF3611"/>
    <property type="match status" value="1"/>
</dbReference>
<proteinExistence type="predicted"/>
<evidence type="ECO:0000313" key="2">
    <source>
        <dbReference type="EMBL" id="MCC0176569.1"/>
    </source>
</evidence>
<feature type="transmembrane region" description="Helical" evidence="1">
    <location>
        <begin position="74"/>
        <end position="96"/>
    </location>
</feature>
<accession>A0A964BNA3</accession>
<feature type="transmembrane region" description="Helical" evidence="1">
    <location>
        <begin position="173"/>
        <end position="196"/>
    </location>
</feature>
<dbReference type="PANTHER" id="PTHR34548">
    <property type="entry name" value="PROTEIN TIC 21, CHLOROPLASTIC"/>
    <property type="match status" value="1"/>
</dbReference>
<dbReference type="InterPro" id="IPR022051">
    <property type="entry name" value="DUF3611"/>
</dbReference>
<organism evidence="2 3">
    <name type="scientific">Waterburya agarophytonicola KI4</name>
    <dbReference type="NCBI Taxonomy" id="2874699"/>
    <lineage>
        <taxon>Bacteria</taxon>
        <taxon>Bacillati</taxon>
        <taxon>Cyanobacteriota</taxon>
        <taxon>Cyanophyceae</taxon>
        <taxon>Pleurocapsales</taxon>
        <taxon>Hyellaceae</taxon>
        <taxon>Waterburya</taxon>
        <taxon>Waterburya agarophytonicola</taxon>
    </lineage>
</organism>
<dbReference type="EMBL" id="JADWDC010000010">
    <property type="protein sequence ID" value="MCC0176569.1"/>
    <property type="molecule type" value="Genomic_DNA"/>
</dbReference>
<sequence>MTKDSDITPYSDRVSSSSAAPASKSARMRKVGNALKWAGLAGFWAQLVLGVVSTVTLALAIVNQTERSSAGIGFSLFCAVCGLICLVVGICINFRYGKMADKFARPNSVPPKKSTTIKMVQIAIVTSIIGTIVTILSGETITGIVLSKTLAFDPAKVFGSKNNTEFVNSLDVFIIQACFSIIFAHCVGLVSSLWIYSQIDK</sequence>
<feature type="transmembrane region" description="Helical" evidence="1">
    <location>
        <begin position="117"/>
        <end position="137"/>
    </location>
</feature>
<name>A0A964BNA3_9CYAN</name>
<reference evidence="2" key="1">
    <citation type="journal article" date="2021" name="Antonie Van Leeuwenhoek">
        <title>Draft genome and description of Waterburya agarophytonicola gen. nov. sp. nov. (Pleurocapsales, Cyanobacteria): a seaweed symbiont.</title>
        <authorList>
            <person name="Bonthond G."/>
            <person name="Shalygin S."/>
            <person name="Bayer T."/>
            <person name="Weinberger F."/>
        </authorList>
    </citation>
    <scope>NUCLEOTIDE SEQUENCE</scope>
    <source>
        <strain evidence="2">KI4</strain>
    </source>
</reference>
<keyword evidence="3" id="KW-1185">Reference proteome</keyword>